<proteinExistence type="predicted"/>
<dbReference type="SUPFAM" id="SSF143422">
    <property type="entry name" value="Transposase IS200-like"/>
    <property type="match status" value="1"/>
</dbReference>
<evidence type="ECO:0000313" key="2">
    <source>
        <dbReference type="EMBL" id="MBO0938160.1"/>
    </source>
</evidence>
<dbReference type="AlphaFoldDB" id="A0A939GJX7"/>
<dbReference type="NCBIfam" id="NF033573">
    <property type="entry name" value="transpos_IS200"/>
    <property type="match status" value="1"/>
</dbReference>
<dbReference type="Proteomes" id="UP000664034">
    <property type="component" value="Unassembled WGS sequence"/>
</dbReference>
<dbReference type="RefSeq" id="WP_207365692.1">
    <property type="nucleotide sequence ID" value="NZ_JAFMYV010000008.1"/>
</dbReference>
<protein>
    <submittedName>
        <fullName evidence="2">IS200/IS605 family transposase</fullName>
    </submittedName>
</protein>
<feature type="domain" description="Transposase IS200-like" evidence="1">
    <location>
        <begin position="5"/>
        <end position="119"/>
    </location>
</feature>
<dbReference type="EMBL" id="JAFMYV010000008">
    <property type="protein sequence ID" value="MBO0938160.1"/>
    <property type="molecule type" value="Genomic_DNA"/>
</dbReference>
<dbReference type="Gene3D" id="3.30.70.1290">
    <property type="entry name" value="Transposase IS200-like"/>
    <property type="match status" value="1"/>
</dbReference>
<dbReference type="InterPro" id="IPR002686">
    <property type="entry name" value="Transposase_17"/>
</dbReference>
<sequence>MPNTYTQLYIQVVFAVKHRHGLIQTKWKEDLYRYMTGIVQKQGHKPIAINEMPDHVHVFIGFNPKQAVSELMQYLKMDSSKWINEKRLTSARFEWQTGYGTFSYGHSQIDVVVKYIQNQEHHHRERTFLQEYKALLRKFDIPYDERYVFVSIQD</sequence>
<dbReference type="SMART" id="SM01321">
    <property type="entry name" value="Y1_Tnp"/>
    <property type="match status" value="1"/>
</dbReference>
<keyword evidence="3" id="KW-1185">Reference proteome</keyword>
<dbReference type="GO" id="GO:0003677">
    <property type="term" value="F:DNA binding"/>
    <property type="evidence" value="ECO:0007669"/>
    <property type="project" value="InterPro"/>
</dbReference>
<gene>
    <name evidence="2" type="primary">tnpA</name>
    <name evidence="2" type="ORF">J2I47_16530</name>
</gene>
<organism evidence="2 3">
    <name type="scientific">Fibrella rubiginis</name>
    <dbReference type="NCBI Taxonomy" id="2817060"/>
    <lineage>
        <taxon>Bacteria</taxon>
        <taxon>Pseudomonadati</taxon>
        <taxon>Bacteroidota</taxon>
        <taxon>Cytophagia</taxon>
        <taxon>Cytophagales</taxon>
        <taxon>Spirosomataceae</taxon>
        <taxon>Fibrella</taxon>
    </lineage>
</organism>
<evidence type="ECO:0000313" key="3">
    <source>
        <dbReference type="Proteomes" id="UP000664034"/>
    </source>
</evidence>
<name>A0A939GJX7_9BACT</name>
<accession>A0A939GJX7</accession>
<evidence type="ECO:0000259" key="1">
    <source>
        <dbReference type="SMART" id="SM01321"/>
    </source>
</evidence>
<comment type="caution">
    <text evidence="2">The sequence shown here is derived from an EMBL/GenBank/DDBJ whole genome shotgun (WGS) entry which is preliminary data.</text>
</comment>
<dbReference type="GO" id="GO:0004803">
    <property type="term" value="F:transposase activity"/>
    <property type="evidence" value="ECO:0007669"/>
    <property type="project" value="InterPro"/>
</dbReference>
<dbReference type="Pfam" id="PF01797">
    <property type="entry name" value="Y1_Tnp"/>
    <property type="match status" value="1"/>
</dbReference>
<dbReference type="GO" id="GO:0006313">
    <property type="term" value="P:DNA transposition"/>
    <property type="evidence" value="ECO:0007669"/>
    <property type="project" value="InterPro"/>
</dbReference>
<dbReference type="PANTHER" id="PTHR33360">
    <property type="entry name" value="TRANSPOSASE FOR INSERTION SEQUENCE ELEMENT IS200"/>
    <property type="match status" value="1"/>
</dbReference>
<dbReference type="PANTHER" id="PTHR33360:SF2">
    <property type="entry name" value="TRANSPOSASE FOR INSERTION SEQUENCE ELEMENT IS200"/>
    <property type="match status" value="1"/>
</dbReference>
<reference evidence="2" key="1">
    <citation type="submission" date="2021-03" db="EMBL/GenBank/DDBJ databases">
        <title>Fibrella sp. HMF5335 genome sequencing and assembly.</title>
        <authorList>
            <person name="Kang H."/>
            <person name="Kim H."/>
            <person name="Bae S."/>
            <person name="Joh K."/>
        </authorList>
    </citation>
    <scope>NUCLEOTIDE SEQUENCE</scope>
    <source>
        <strain evidence="2">HMF5335</strain>
    </source>
</reference>
<dbReference type="InterPro" id="IPR036515">
    <property type="entry name" value="Transposase_17_sf"/>
</dbReference>